<protein>
    <submittedName>
        <fullName evidence="1">Uncharacterized protein</fullName>
    </submittedName>
</protein>
<accession>A0A2P2LIE8</accession>
<organism evidence="1">
    <name type="scientific">Rhizophora mucronata</name>
    <name type="common">Asiatic mangrove</name>
    <dbReference type="NCBI Taxonomy" id="61149"/>
    <lineage>
        <taxon>Eukaryota</taxon>
        <taxon>Viridiplantae</taxon>
        <taxon>Streptophyta</taxon>
        <taxon>Embryophyta</taxon>
        <taxon>Tracheophyta</taxon>
        <taxon>Spermatophyta</taxon>
        <taxon>Magnoliopsida</taxon>
        <taxon>eudicotyledons</taxon>
        <taxon>Gunneridae</taxon>
        <taxon>Pentapetalae</taxon>
        <taxon>rosids</taxon>
        <taxon>fabids</taxon>
        <taxon>Malpighiales</taxon>
        <taxon>Rhizophoraceae</taxon>
        <taxon>Rhizophora</taxon>
    </lineage>
</organism>
<dbReference type="EMBL" id="GGEC01037246">
    <property type="protein sequence ID" value="MBX17730.1"/>
    <property type="molecule type" value="Transcribed_RNA"/>
</dbReference>
<name>A0A2P2LIE8_RHIMU</name>
<dbReference type="AlphaFoldDB" id="A0A2P2LIE8"/>
<proteinExistence type="predicted"/>
<evidence type="ECO:0000313" key="1">
    <source>
        <dbReference type="EMBL" id="MBX17730.1"/>
    </source>
</evidence>
<reference evidence="1" key="1">
    <citation type="submission" date="2018-02" db="EMBL/GenBank/DDBJ databases">
        <title>Rhizophora mucronata_Transcriptome.</title>
        <authorList>
            <person name="Meera S.P."/>
            <person name="Sreeshan A."/>
            <person name="Augustine A."/>
        </authorList>
    </citation>
    <scope>NUCLEOTIDE SEQUENCE</scope>
    <source>
        <tissue evidence="1">Leaf</tissue>
    </source>
</reference>
<sequence>MSLHPHNNLTLHDIYFISPLSIVPGCKTIDNSVRQFVSKLVTGYVNDYA</sequence>